<feature type="region of interest" description="Disordered" evidence="4">
    <location>
        <begin position="117"/>
        <end position="137"/>
    </location>
</feature>
<dbReference type="GO" id="GO:0005829">
    <property type="term" value="C:cytosol"/>
    <property type="evidence" value="ECO:0000318"/>
    <property type="project" value="GO_Central"/>
</dbReference>
<gene>
    <name evidence="6" type="primary">LOC109003622</name>
</gene>
<evidence type="ECO:0000256" key="1">
    <source>
        <dbReference type="ARBA" id="ARBA00005485"/>
    </source>
</evidence>
<evidence type="ECO:0000313" key="6">
    <source>
        <dbReference type="RefSeq" id="XP_018837389.1"/>
    </source>
</evidence>
<dbReference type="GO" id="GO:0009903">
    <property type="term" value="P:chloroplast avoidance movement"/>
    <property type="evidence" value="ECO:0000318"/>
    <property type="project" value="GO_Central"/>
</dbReference>
<dbReference type="PANTHER" id="PTHR32054">
    <property type="entry name" value="HEAVY CHAIN, PUTATIVE, EXPRESSED-RELATED-RELATED"/>
    <property type="match status" value="1"/>
</dbReference>
<keyword evidence="2 3" id="KW-0175">Coiled coil</keyword>
<keyword evidence="5" id="KW-1185">Reference proteome</keyword>
<feature type="coiled-coil region" evidence="3">
    <location>
        <begin position="458"/>
        <end position="514"/>
    </location>
</feature>
<dbReference type="InterPro" id="IPR008545">
    <property type="entry name" value="Web"/>
</dbReference>
<dbReference type="KEGG" id="jre:109003622"/>
<organism evidence="5 6">
    <name type="scientific">Juglans regia</name>
    <name type="common">English walnut</name>
    <dbReference type="NCBI Taxonomy" id="51240"/>
    <lineage>
        <taxon>Eukaryota</taxon>
        <taxon>Viridiplantae</taxon>
        <taxon>Streptophyta</taxon>
        <taxon>Embryophyta</taxon>
        <taxon>Tracheophyta</taxon>
        <taxon>Spermatophyta</taxon>
        <taxon>Magnoliopsida</taxon>
        <taxon>eudicotyledons</taxon>
        <taxon>Gunneridae</taxon>
        <taxon>Pentapetalae</taxon>
        <taxon>rosids</taxon>
        <taxon>fabids</taxon>
        <taxon>Fagales</taxon>
        <taxon>Juglandaceae</taxon>
        <taxon>Juglans</taxon>
    </lineage>
</organism>
<proteinExistence type="inferred from homology"/>
<dbReference type="OrthoDB" id="1933125at2759"/>
<dbReference type="PANTHER" id="PTHR32054:SF42">
    <property type="entry name" value="WEB FAMILY PROTEIN"/>
    <property type="match status" value="1"/>
</dbReference>
<evidence type="ECO:0000256" key="3">
    <source>
        <dbReference type="SAM" id="Coils"/>
    </source>
</evidence>
<comment type="similarity">
    <text evidence="1">Belongs to the WEB family.</text>
</comment>
<dbReference type="Pfam" id="PF05701">
    <property type="entry name" value="WEMBL"/>
    <property type="match status" value="1"/>
</dbReference>
<dbReference type="GeneID" id="109003622"/>
<evidence type="ECO:0000256" key="2">
    <source>
        <dbReference type="ARBA" id="ARBA00023054"/>
    </source>
</evidence>
<evidence type="ECO:0000256" key="4">
    <source>
        <dbReference type="SAM" id="MobiDB-lite"/>
    </source>
</evidence>
<dbReference type="Gramene" id="Jr04_12450_p1">
    <property type="protein sequence ID" value="cds.Jr04_12450_p1"/>
    <property type="gene ID" value="Jr04_12450"/>
</dbReference>
<dbReference type="RefSeq" id="XP_018837389.1">
    <property type="nucleotide sequence ID" value="XM_018981844.2"/>
</dbReference>
<evidence type="ECO:0000313" key="5">
    <source>
        <dbReference type="Proteomes" id="UP000235220"/>
    </source>
</evidence>
<sequence length="555" mass="62359">MAKIQIKDGQKPPSSARPEVGEIDTRAPFESVKAAVGLFGEVAICREQPVAKKSNLSSGSVLDKETQLLLAQKELNKIEEQLESSVTAKAQALSELEKAKKTLQDLTTKLKTVSESKQSLNEAAEAVKNKTKKLEREKSRNANGLEAWKQELDHARKEYLTTVTELDAAKQELTKLRQDFDAALEVKSAAFQQAAEAQGSASINTEKVSELSEEIADMQLSIEQLQLATLQIRQEETMIVAERDACLQLYKSTKEEAEKKLLSMKIEADPVSTRYLKAKYAETSADIEAMQKEMKAVHASEMNASRAVTLELNEATKKLQEVAEEERSLRSLVSSLSLELEDVKNKRAELKDDMAMESFAAKLNTVVQNNKAEAENTKREAEKMKREAIELKREAESTRIASEEVERKLELALKEAEEAKAAEHRALYEMKTSSKKRDGLPSLNSETCAAIKLTLEEFESFSRKVEESQNMAKRIEEAAMAQLESINVSISQANKKLEANMKAIQEIKDATEIALIKAGMVVSEPQRWRHAESKWRYAETKWRHAESKWNLKLRL</sequence>
<protein>
    <submittedName>
        <fullName evidence="6">WEB family protein At1g12150</fullName>
    </submittedName>
</protein>
<feature type="coiled-coil region" evidence="3">
    <location>
        <begin position="305"/>
        <end position="422"/>
    </location>
</feature>
<feature type="region of interest" description="Disordered" evidence="4">
    <location>
        <begin position="1"/>
        <end position="23"/>
    </location>
</feature>
<reference evidence="6" key="1">
    <citation type="submission" date="2025-08" db="UniProtKB">
        <authorList>
            <consortium name="RefSeq"/>
        </authorList>
    </citation>
    <scope>IDENTIFICATION</scope>
    <source>
        <tissue evidence="6">Leaves</tissue>
    </source>
</reference>
<dbReference type="Gramene" id="Jr04_12430_p1">
    <property type="protein sequence ID" value="cds.Jr04_12430_p1"/>
    <property type="gene ID" value="Jr04_12430"/>
</dbReference>
<feature type="compositionally biased region" description="Basic and acidic residues" evidence="4">
    <location>
        <begin position="1"/>
        <end position="10"/>
    </location>
</feature>
<dbReference type="Proteomes" id="UP000235220">
    <property type="component" value="Chromosome 4"/>
</dbReference>
<accession>A0A2I4G0G3</accession>
<feature type="coiled-coil region" evidence="3">
    <location>
        <begin position="166"/>
        <end position="267"/>
    </location>
</feature>
<name>A0A2I4G0G3_JUGRE</name>
<feature type="compositionally biased region" description="Basic and acidic residues" evidence="4">
    <location>
        <begin position="125"/>
        <end position="137"/>
    </location>
</feature>
<dbReference type="GO" id="GO:0009904">
    <property type="term" value="P:chloroplast accumulation movement"/>
    <property type="evidence" value="ECO:0000318"/>
    <property type="project" value="GO_Central"/>
</dbReference>
<dbReference type="Gramene" id="Jr04_12440_p1">
    <property type="protein sequence ID" value="cds.Jr04_12440_p1"/>
    <property type="gene ID" value="Jr04_12440"/>
</dbReference>
<dbReference type="AlphaFoldDB" id="A0A2I4G0G3"/>